<dbReference type="Pfam" id="PF15740">
    <property type="entry name" value="PPP1R26_N"/>
    <property type="match status" value="1"/>
</dbReference>
<evidence type="ECO:0000259" key="2">
    <source>
        <dbReference type="Pfam" id="PF15740"/>
    </source>
</evidence>
<feature type="region of interest" description="Disordered" evidence="1">
    <location>
        <begin position="690"/>
        <end position="711"/>
    </location>
</feature>
<gene>
    <name evidence="3" type="primary">Ppp1r26</name>
    <name evidence="3" type="ORF">OCEOCE_R15823</name>
</gene>
<evidence type="ECO:0000256" key="1">
    <source>
        <dbReference type="SAM" id="MobiDB-lite"/>
    </source>
</evidence>
<feature type="region of interest" description="Disordered" evidence="1">
    <location>
        <begin position="975"/>
        <end position="1008"/>
    </location>
</feature>
<dbReference type="PANTHER" id="PTHR15724:SF0">
    <property type="entry name" value="PROTEIN PHOSPHATASE 1 REGULATORY SUBUNIT 26"/>
    <property type="match status" value="1"/>
</dbReference>
<accession>A0A7K8TQU5</accession>
<evidence type="ECO:0000313" key="3">
    <source>
        <dbReference type="EMBL" id="NXF43764.1"/>
    </source>
</evidence>
<proteinExistence type="predicted"/>
<dbReference type="InterPro" id="IPR026130">
    <property type="entry name" value="PPP1R26"/>
</dbReference>
<dbReference type="OrthoDB" id="9939953at2759"/>
<protein>
    <submittedName>
        <fullName evidence="3">PPR26 phosphatase</fullName>
    </submittedName>
</protein>
<reference evidence="3 4" key="1">
    <citation type="submission" date="2019-09" db="EMBL/GenBank/DDBJ databases">
        <title>Bird 10,000 Genomes (B10K) Project - Family phase.</title>
        <authorList>
            <person name="Zhang G."/>
        </authorList>
    </citation>
    <scope>NUCLEOTIDE SEQUENCE [LARGE SCALE GENOMIC DNA]</scope>
    <source>
        <strain evidence="3">B10K-CU-031-11</strain>
        <tissue evidence="3">Muscle</tissue>
    </source>
</reference>
<comment type="caution">
    <text evidence="3">The sequence shown here is derived from an EMBL/GenBank/DDBJ whole genome shotgun (WGS) entry which is preliminary data.</text>
</comment>
<sequence length="1350" mass="148750">MFLMNASPLVALQTKWESFGPARNCRYPVCFSESEGDVTRTSVSAKVQMIINNLQSQESPLGMNNEYDCIMQKKQKGEKGTSNRVTSSATLLRKHPQYTKCGCPADSDDTEVEENVGFGTLLLDSDSDDSVDRGIEEAIQEYLKAKSKSDQSLQRNAECSENISRNKRFKREFSQDKMANNLLPVKFKAEMLSEEYLSDHLGIGKRLQPASPQSISSDDSFEQSIQAEIVQFLNEKKQQEISKCVIGEDKKDSHARSVLKCDKQATNKTNCGAIKQGALLLRHHPKLQKTSMQSKCLQSKIQEEPSDFSQVNQAYLEMATASQPWLVEQNEESRANYWETRGALINESVHTSDSSSDDGIEEAIQLYQLEKIRKEAGHATDCVPLQREQFDTKGMADISASLTISSTKSASPEIHKSPISNKRKEINSKSTELESTSNEFNKLFKPLKKARHFAPPENKIAACELTLQASCRADTSAELMCAEAILDISKTIMPSQIGSDNKSLAADSFFSPQLLSSSHCESDSSLVDSDDSIEQEIRAFLALKAQSESLGTKPPSLSHSIQMPLSSDQNSLTGTLEPSLPKTLKLSLSRKRKLKREGRIAKQGASKTPEQLETGLFQPGNYSKFPVLQEGCALSSPTELSDAQRLSSKETGQQQLMSSELSGSVGRCVALDSVNPFMQVQSSARKLVKNTIRTQERDGSDDESSSLDSDEDLDSAIKDLLRSKRKLKKKSKDQKSQCKKRVRFSETETQLLDEFGSLQQNEWKCKNPALLKSCLSKPRKAVKENAVRNPPDHINVKLTNEKQETMKNLEFNLQLKKGYKPKPISNQNNLRVAKNKKCTFAAVSDADDTSSVDSDDSIEQEIRKFLAEKAKDSASNSEIQKDDATLDLLRATKQTANKGKAKQQPVENEIELMLGQSKKTEVSQQSDELKNSQRMEGKSAMFHGSGRSASSAEHVNLHTTGQSKAKQGVVGVKGGGAGGELSGKITGKKDVPNAEPVQKMLPPKTSKNEGCKVRKVINAKSRSKRKNTFHLKISSKFIAGLKYARDRKKSMLLNKRQKAERLLAQSSALGTELASQDTDVLNQGRGAPLPKGEFSGEYTTAIKESSSSQKLAVEVSSPHVAETCERLEAAPLCIKEEAEGCRKANASGDQLDSRSSLPLQEWSVATVKVDKVCRGTSNAESTQMWIEKGDIHKDSWADSNLDPPCPEHGTAVVNADKVSRDASQQNIHACSKGENNQQDKRPDPSLDSPLQELNVTAVAVDKTSGGACTNRSMQMCIKKEKVSCQDSDRQEEIQVSSSNLEGKIPVLQNRETACEVDQGQEVLDKTCAKFTDLPAGDCPDSLFKRKISNM</sequence>
<feature type="region of interest" description="Disordered" evidence="1">
    <location>
        <begin position="594"/>
        <end position="614"/>
    </location>
</feature>
<feature type="region of interest" description="Disordered" evidence="1">
    <location>
        <begin position="1223"/>
        <end position="1249"/>
    </location>
</feature>
<feature type="non-terminal residue" evidence="3">
    <location>
        <position position="1350"/>
    </location>
</feature>
<dbReference type="EMBL" id="VWZA01000076">
    <property type="protein sequence ID" value="NXF43764.1"/>
    <property type="molecule type" value="Genomic_DNA"/>
</dbReference>
<feature type="non-terminal residue" evidence="3">
    <location>
        <position position="1"/>
    </location>
</feature>
<keyword evidence="4" id="KW-1185">Reference proteome</keyword>
<feature type="compositionally biased region" description="Acidic residues" evidence="1">
    <location>
        <begin position="699"/>
        <end position="711"/>
    </location>
</feature>
<feature type="region of interest" description="Disordered" evidence="1">
    <location>
        <begin position="639"/>
        <end position="659"/>
    </location>
</feature>
<feature type="domain" description="Protein phosphatase 1 regulatory subunit 26 N-terminal" evidence="2">
    <location>
        <begin position="1"/>
        <end position="873"/>
    </location>
</feature>
<organism evidence="3 4">
    <name type="scientific">Oceanites oceanicus</name>
    <name type="common">Wilson's storm petrel</name>
    <name type="synonym">Procellaria oceanica</name>
    <dbReference type="NCBI Taxonomy" id="79653"/>
    <lineage>
        <taxon>Eukaryota</taxon>
        <taxon>Metazoa</taxon>
        <taxon>Chordata</taxon>
        <taxon>Craniata</taxon>
        <taxon>Vertebrata</taxon>
        <taxon>Euteleostomi</taxon>
        <taxon>Archelosauria</taxon>
        <taxon>Archosauria</taxon>
        <taxon>Dinosauria</taxon>
        <taxon>Saurischia</taxon>
        <taxon>Theropoda</taxon>
        <taxon>Coelurosauria</taxon>
        <taxon>Aves</taxon>
        <taxon>Neognathae</taxon>
        <taxon>Neoaves</taxon>
        <taxon>Aequornithes</taxon>
        <taxon>Procellariiformes</taxon>
        <taxon>Hydrobatidae</taxon>
        <taxon>Oceanites</taxon>
    </lineage>
</organism>
<feature type="region of interest" description="Disordered" evidence="1">
    <location>
        <begin position="407"/>
        <end position="433"/>
    </location>
</feature>
<dbReference type="Proteomes" id="UP000569728">
    <property type="component" value="Unassembled WGS sequence"/>
</dbReference>
<dbReference type="GO" id="GO:0004864">
    <property type="term" value="F:protein phosphatase inhibitor activity"/>
    <property type="evidence" value="ECO:0007669"/>
    <property type="project" value="InterPro"/>
</dbReference>
<dbReference type="InterPro" id="IPR031474">
    <property type="entry name" value="PPP1R26_N"/>
</dbReference>
<feature type="compositionally biased region" description="Polar residues" evidence="1">
    <location>
        <begin position="1223"/>
        <end position="1236"/>
    </location>
</feature>
<name>A0A7K8TQU5_OCEOC</name>
<evidence type="ECO:0000313" key="4">
    <source>
        <dbReference type="Proteomes" id="UP000569728"/>
    </source>
</evidence>
<dbReference type="PANTHER" id="PTHR15724">
    <property type="entry name" value="PROTEIN PHOSPHATASE 1 REGULATORY SUBUNIT 26"/>
    <property type="match status" value="1"/>
</dbReference>